<evidence type="ECO:0000313" key="3">
    <source>
        <dbReference type="Proteomes" id="UP000006281"/>
    </source>
</evidence>
<dbReference type="KEGG" id="sesp:BN6_33710"/>
<proteinExistence type="predicted"/>
<reference evidence="2 3" key="1">
    <citation type="journal article" date="2012" name="BMC Genomics">
        <title>Complete genome sequence of Saccharothrix espanaensis DSM 44229T and comparison to the other completely sequenced Pseudonocardiaceae.</title>
        <authorList>
            <person name="Strobel T."/>
            <person name="Al-Dilaimi A."/>
            <person name="Blom J."/>
            <person name="Gessner A."/>
            <person name="Kalinowski J."/>
            <person name="Luzhetska M."/>
            <person name="Puhler A."/>
            <person name="Szczepanowski R."/>
            <person name="Bechthold A."/>
            <person name="Ruckert C."/>
        </authorList>
    </citation>
    <scope>NUCLEOTIDE SEQUENCE [LARGE SCALE GENOMIC DNA]</scope>
    <source>
        <strain evidence="3">ATCC 51144 / DSM 44229 / JCM 9112 / NBRC 15066 / NRRL 15764</strain>
    </source>
</reference>
<keyword evidence="3" id="KW-1185">Reference proteome</keyword>
<protein>
    <submittedName>
        <fullName evidence="2">Uncharacterized protein</fullName>
    </submittedName>
</protein>
<evidence type="ECO:0000256" key="1">
    <source>
        <dbReference type="SAM" id="MobiDB-lite"/>
    </source>
</evidence>
<evidence type="ECO:0000313" key="2">
    <source>
        <dbReference type="EMBL" id="CCH30673.1"/>
    </source>
</evidence>
<feature type="region of interest" description="Disordered" evidence="1">
    <location>
        <begin position="53"/>
        <end position="80"/>
    </location>
</feature>
<feature type="compositionally biased region" description="Basic and acidic residues" evidence="1">
    <location>
        <begin position="11"/>
        <end position="21"/>
    </location>
</feature>
<name>K0K2A8_SACES</name>
<sequence length="80" mass="8435">MFGQPEAVGDGSRDPDDRLVRNEPVGLVGTPADQVQHRLTETGMAAAARWSTLPPAMLKPRSRAGSGGGLRRSCELPPAL</sequence>
<dbReference type="AlphaFoldDB" id="K0K2A8"/>
<dbReference type="Proteomes" id="UP000006281">
    <property type="component" value="Chromosome"/>
</dbReference>
<dbReference type="EMBL" id="HE804045">
    <property type="protein sequence ID" value="CCH30673.1"/>
    <property type="molecule type" value="Genomic_DNA"/>
</dbReference>
<organism evidence="2 3">
    <name type="scientific">Saccharothrix espanaensis (strain ATCC 51144 / DSM 44229 / JCM 9112 / NBRC 15066 / NRRL 15764)</name>
    <dbReference type="NCBI Taxonomy" id="1179773"/>
    <lineage>
        <taxon>Bacteria</taxon>
        <taxon>Bacillati</taxon>
        <taxon>Actinomycetota</taxon>
        <taxon>Actinomycetes</taxon>
        <taxon>Pseudonocardiales</taxon>
        <taxon>Pseudonocardiaceae</taxon>
        <taxon>Saccharothrix</taxon>
    </lineage>
</organism>
<feature type="region of interest" description="Disordered" evidence="1">
    <location>
        <begin position="1"/>
        <end position="24"/>
    </location>
</feature>
<accession>K0K2A8</accession>
<dbReference type="HOGENOM" id="CLU_2587616_0_0_11"/>
<gene>
    <name evidence="2" type="ordered locus">BN6_33710</name>
</gene>